<gene>
    <name evidence="1" type="ORF">OBO34_21815</name>
</gene>
<comment type="caution">
    <text evidence="1">The sequence shown here is derived from an EMBL/GenBank/DDBJ whole genome shotgun (WGS) entry which is preliminary data.</text>
</comment>
<dbReference type="RefSeq" id="WP_269478869.1">
    <property type="nucleotide sequence ID" value="NZ_JAOSHN010000017.1"/>
</dbReference>
<dbReference type="Proteomes" id="UP001065549">
    <property type="component" value="Unassembled WGS sequence"/>
</dbReference>
<sequence>MSYTRDQMIAIFNRLQQSLIDRVADTGWMNLRISTYNVVFASGRIMVRKVGKVVTISVLNIRSESQLSAGSSYRILDELPAGCCPTDTVAVAAMAVPGSGLMFGGEIEIRPDGVVTLHLPAGIGYAPSYGIYATITYLTD</sequence>
<name>A0A9J6QZS4_9FIRM</name>
<reference evidence="1" key="1">
    <citation type="submission" date="2022-09" db="EMBL/GenBank/DDBJ databases">
        <title>Culturomic study of gut microbiota in children with autism spectrum disorder.</title>
        <authorList>
            <person name="Efimov B.A."/>
            <person name="Chaplin A.V."/>
            <person name="Sokolova S.R."/>
            <person name="Pikina A.P."/>
            <person name="Korzhanova M."/>
            <person name="Belova V."/>
            <person name="Korostin D."/>
        </authorList>
    </citation>
    <scope>NUCLEOTIDE SEQUENCE</scope>
    <source>
        <strain evidence="1">ASD5510</strain>
    </source>
</reference>
<protein>
    <submittedName>
        <fullName evidence="1">Uncharacterized protein</fullName>
    </submittedName>
</protein>
<keyword evidence="2" id="KW-1185">Reference proteome</keyword>
<accession>A0A9J6QZS4</accession>
<dbReference type="EMBL" id="JAOSHN010000017">
    <property type="protein sequence ID" value="MCU7380956.1"/>
    <property type="molecule type" value="Genomic_DNA"/>
</dbReference>
<dbReference type="AlphaFoldDB" id="A0A9J6QZS4"/>
<evidence type="ECO:0000313" key="2">
    <source>
        <dbReference type="Proteomes" id="UP001065549"/>
    </source>
</evidence>
<proteinExistence type="predicted"/>
<organism evidence="1 2">
    <name type="scientific">Hominibacterium faecale</name>
    <dbReference type="NCBI Taxonomy" id="2839743"/>
    <lineage>
        <taxon>Bacteria</taxon>
        <taxon>Bacillati</taxon>
        <taxon>Bacillota</taxon>
        <taxon>Clostridia</taxon>
        <taxon>Peptostreptococcales</taxon>
        <taxon>Anaerovoracaceae</taxon>
        <taxon>Hominibacterium</taxon>
    </lineage>
</organism>
<evidence type="ECO:0000313" key="1">
    <source>
        <dbReference type="EMBL" id="MCU7380956.1"/>
    </source>
</evidence>